<dbReference type="Gene3D" id="3.30.530.20">
    <property type="match status" value="1"/>
</dbReference>
<keyword evidence="2" id="KW-1185">Reference proteome</keyword>
<sequence length="189" mass="19275">MIQKWLPMLCAGMLMVACSKKEGDAAAPAEAAPAMTAEAPAAPAAAETLTVTKEIVLPIAPAALWAKVGDFNGLNTWHPAIAKSEIVSGTNNEVGAHRKLTLADGAVVVEELAARDDAGHSLAYTIVESPLPVTDYRSTLSVAAEGEGSKLTWSGTFKPAAGVEPAKATEIIGGIYQAGIDTLAKPAGG</sequence>
<dbReference type="Pfam" id="PF10604">
    <property type="entry name" value="Polyketide_cyc2"/>
    <property type="match status" value="1"/>
</dbReference>
<dbReference type="AlphaFoldDB" id="A0A4R7PE40"/>
<dbReference type="CDD" id="cd07821">
    <property type="entry name" value="PYR_PYL_RCAR_like"/>
    <property type="match status" value="1"/>
</dbReference>
<accession>A0A4R7PE40</accession>
<evidence type="ECO:0000313" key="1">
    <source>
        <dbReference type="EMBL" id="TDU31821.1"/>
    </source>
</evidence>
<dbReference type="InterPro" id="IPR023393">
    <property type="entry name" value="START-like_dom_sf"/>
</dbReference>
<dbReference type="SUPFAM" id="SSF55961">
    <property type="entry name" value="Bet v1-like"/>
    <property type="match status" value="1"/>
</dbReference>
<dbReference type="Proteomes" id="UP000295341">
    <property type="component" value="Unassembled WGS sequence"/>
</dbReference>
<reference evidence="1 2" key="1">
    <citation type="submission" date="2019-03" db="EMBL/GenBank/DDBJ databases">
        <title>Genomic Encyclopedia of Type Strains, Phase IV (KMG-IV): sequencing the most valuable type-strain genomes for metagenomic binning, comparative biology and taxonomic classification.</title>
        <authorList>
            <person name="Goeker M."/>
        </authorList>
    </citation>
    <scope>NUCLEOTIDE SEQUENCE [LARGE SCALE GENOMIC DNA]</scope>
    <source>
        <strain evidence="1 2">DSM 26377</strain>
    </source>
</reference>
<gene>
    <name evidence="1" type="ORF">DFR24_1203</name>
</gene>
<dbReference type="PROSITE" id="PS51257">
    <property type="entry name" value="PROKAR_LIPOPROTEIN"/>
    <property type="match status" value="1"/>
</dbReference>
<dbReference type="EMBL" id="SOBT01000008">
    <property type="protein sequence ID" value="TDU31821.1"/>
    <property type="molecule type" value="Genomic_DNA"/>
</dbReference>
<dbReference type="PANTHER" id="PTHR39332">
    <property type="entry name" value="BLL4707 PROTEIN"/>
    <property type="match status" value="1"/>
</dbReference>
<name>A0A4R7PE40_9GAMM</name>
<organism evidence="1 2">
    <name type="scientific">Panacagrimonas perspica</name>
    <dbReference type="NCBI Taxonomy" id="381431"/>
    <lineage>
        <taxon>Bacteria</taxon>
        <taxon>Pseudomonadati</taxon>
        <taxon>Pseudomonadota</taxon>
        <taxon>Gammaproteobacteria</taxon>
        <taxon>Nevskiales</taxon>
        <taxon>Nevskiaceae</taxon>
        <taxon>Panacagrimonas</taxon>
    </lineage>
</organism>
<comment type="caution">
    <text evidence="1">The sequence shown here is derived from an EMBL/GenBank/DDBJ whole genome shotgun (WGS) entry which is preliminary data.</text>
</comment>
<dbReference type="RefSeq" id="WP_210772432.1">
    <property type="nucleotide sequence ID" value="NZ_MWIN01000012.1"/>
</dbReference>
<protein>
    <submittedName>
        <fullName evidence="1">Polyketide cyclase/dehydrase/lipid transport protein</fullName>
    </submittedName>
</protein>
<proteinExistence type="predicted"/>
<dbReference type="PANTHER" id="PTHR39332:SF7">
    <property type="entry name" value="SRPBCC FAMILY PROTEIN"/>
    <property type="match status" value="1"/>
</dbReference>
<evidence type="ECO:0000313" key="2">
    <source>
        <dbReference type="Proteomes" id="UP000295341"/>
    </source>
</evidence>
<dbReference type="InterPro" id="IPR019587">
    <property type="entry name" value="Polyketide_cyclase/dehydratase"/>
</dbReference>